<evidence type="ECO:0000256" key="1">
    <source>
        <dbReference type="ARBA" id="ARBA00004651"/>
    </source>
</evidence>
<keyword evidence="2" id="KW-1003">Cell membrane</keyword>
<feature type="transmembrane region" description="Helical" evidence="8">
    <location>
        <begin position="323"/>
        <end position="342"/>
    </location>
</feature>
<dbReference type="GO" id="GO:0005886">
    <property type="term" value="C:plasma membrane"/>
    <property type="evidence" value="ECO:0007669"/>
    <property type="project" value="UniProtKB-SubCell"/>
</dbReference>
<evidence type="ECO:0000313" key="10">
    <source>
        <dbReference type="Proteomes" id="UP000177124"/>
    </source>
</evidence>
<feature type="transmembrane region" description="Helical" evidence="8">
    <location>
        <begin position="99"/>
        <end position="119"/>
    </location>
</feature>
<keyword evidence="5 8" id="KW-0812">Transmembrane</keyword>
<dbReference type="Proteomes" id="UP000177124">
    <property type="component" value="Unassembled WGS sequence"/>
</dbReference>
<protein>
    <recommendedName>
        <fullName evidence="11">Glycosyltransferase RgtA/B/C/D-like domain-containing protein</fullName>
    </recommendedName>
</protein>
<feature type="transmembrane region" description="Helical" evidence="8">
    <location>
        <begin position="6"/>
        <end position="22"/>
    </location>
</feature>
<evidence type="ECO:0000256" key="3">
    <source>
        <dbReference type="ARBA" id="ARBA00022676"/>
    </source>
</evidence>
<dbReference type="InterPro" id="IPR050297">
    <property type="entry name" value="LipidA_mod_glycosyltrf_83"/>
</dbReference>
<dbReference type="GO" id="GO:0016763">
    <property type="term" value="F:pentosyltransferase activity"/>
    <property type="evidence" value="ECO:0007669"/>
    <property type="project" value="TreeGrafter"/>
</dbReference>
<organism evidence="9 10">
    <name type="scientific">Candidatus Curtissbacteria bacterium RIFCSPHIGHO2_02_FULL_42_15</name>
    <dbReference type="NCBI Taxonomy" id="1797716"/>
    <lineage>
        <taxon>Bacteria</taxon>
        <taxon>Candidatus Curtissiibacteriota</taxon>
    </lineage>
</organism>
<keyword evidence="6 8" id="KW-1133">Transmembrane helix</keyword>
<feature type="transmembrane region" description="Helical" evidence="8">
    <location>
        <begin position="217"/>
        <end position="236"/>
    </location>
</feature>
<feature type="transmembrane region" description="Helical" evidence="8">
    <location>
        <begin position="297"/>
        <end position="317"/>
    </location>
</feature>
<comment type="caution">
    <text evidence="9">The sequence shown here is derived from an EMBL/GenBank/DDBJ whole genome shotgun (WGS) entry which is preliminary data.</text>
</comment>
<dbReference type="EMBL" id="MFBF01000058">
    <property type="protein sequence ID" value="OGD89934.1"/>
    <property type="molecule type" value="Genomic_DNA"/>
</dbReference>
<evidence type="ECO:0000256" key="2">
    <source>
        <dbReference type="ARBA" id="ARBA00022475"/>
    </source>
</evidence>
<evidence type="ECO:0008006" key="11">
    <source>
        <dbReference type="Google" id="ProtNLM"/>
    </source>
</evidence>
<gene>
    <name evidence="9" type="ORF">A3D07_04370</name>
</gene>
<dbReference type="AlphaFoldDB" id="A0A1F5GDK9"/>
<evidence type="ECO:0000256" key="7">
    <source>
        <dbReference type="ARBA" id="ARBA00023136"/>
    </source>
</evidence>
<keyword evidence="3" id="KW-0328">Glycosyltransferase</keyword>
<dbReference type="GO" id="GO:0009103">
    <property type="term" value="P:lipopolysaccharide biosynthetic process"/>
    <property type="evidence" value="ECO:0007669"/>
    <property type="project" value="UniProtKB-ARBA"/>
</dbReference>
<dbReference type="PANTHER" id="PTHR33908:SF11">
    <property type="entry name" value="MEMBRANE PROTEIN"/>
    <property type="match status" value="1"/>
</dbReference>
<evidence type="ECO:0000256" key="4">
    <source>
        <dbReference type="ARBA" id="ARBA00022679"/>
    </source>
</evidence>
<reference evidence="9 10" key="1">
    <citation type="journal article" date="2016" name="Nat. Commun.">
        <title>Thousands of microbial genomes shed light on interconnected biogeochemical processes in an aquifer system.</title>
        <authorList>
            <person name="Anantharaman K."/>
            <person name="Brown C.T."/>
            <person name="Hug L.A."/>
            <person name="Sharon I."/>
            <person name="Castelle C.J."/>
            <person name="Probst A.J."/>
            <person name="Thomas B.C."/>
            <person name="Singh A."/>
            <person name="Wilkins M.J."/>
            <person name="Karaoz U."/>
            <person name="Brodie E.L."/>
            <person name="Williams K.H."/>
            <person name="Hubbard S.S."/>
            <person name="Banfield J.F."/>
        </authorList>
    </citation>
    <scope>NUCLEOTIDE SEQUENCE [LARGE SCALE GENOMIC DNA]</scope>
</reference>
<comment type="subcellular location">
    <subcellularLocation>
        <location evidence="1">Cell membrane</location>
        <topology evidence="1">Multi-pass membrane protein</topology>
    </subcellularLocation>
</comment>
<sequence length="477" mass="54978">MRKFELFLLSAILFVGLALRLYKIDRPIADWHSWRQADTAAVARNFIKEGFNPFIPRYDDMSMQANSLDNPQRYRFVEFPILNTLIAGVWSQTGINVTYARLVTVFISLGSIVLLFFLVKYLSGLSVAALSAFFFATIPYNVFYSSAILPGPLMVFGILGLFFYFVRWLETENWIFLAVSIFFANLAILSWPIAFFFLLPILYLSYEKYGFALLRNLKLWIFVFLLLTPFIIWRIWMMRFPEGIPYLPFILNQTNIRFKGAFFRWLVAERMGKLILTVGGFSLFVFGTLVKRSKKENFFYLVWLCSLILYFIVFAAGNVRHDYYQIPLIPIASIFMAIGTIKLFNLPSAHFSKFLGPVVALILIIFMYAFGFYEVRGYWWTNRPEIVKAGMAADKILPKDAIVVAPYGGDTAFLYQTNRHGYPLVDRPLQELVKNGTKYLVSVDVADEGIQKLAKNCKLLAAENDYLIIELSENCID</sequence>
<keyword evidence="4" id="KW-0808">Transferase</keyword>
<accession>A0A1F5GDK9</accession>
<feature type="transmembrane region" description="Helical" evidence="8">
    <location>
        <begin position="175"/>
        <end position="205"/>
    </location>
</feature>
<feature type="transmembrane region" description="Helical" evidence="8">
    <location>
        <begin position="271"/>
        <end position="290"/>
    </location>
</feature>
<evidence type="ECO:0000256" key="5">
    <source>
        <dbReference type="ARBA" id="ARBA00022692"/>
    </source>
</evidence>
<name>A0A1F5GDK9_9BACT</name>
<feature type="transmembrane region" description="Helical" evidence="8">
    <location>
        <begin position="151"/>
        <end position="169"/>
    </location>
</feature>
<dbReference type="STRING" id="1797716.A3D07_04370"/>
<evidence type="ECO:0000256" key="8">
    <source>
        <dbReference type="SAM" id="Phobius"/>
    </source>
</evidence>
<feature type="transmembrane region" description="Helical" evidence="8">
    <location>
        <begin position="354"/>
        <end position="373"/>
    </location>
</feature>
<keyword evidence="7 8" id="KW-0472">Membrane</keyword>
<feature type="transmembrane region" description="Helical" evidence="8">
    <location>
        <begin position="125"/>
        <end position="144"/>
    </location>
</feature>
<evidence type="ECO:0000256" key="6">
    <source>
        <dbReference type="ARBA" id="ARBA00022989"/>
    </source>
</evidence>
<evidence type="ECO:0000313" key="9">
    <source>
        <dbReference type="EMBL" id="OGD89934.1"/>
    </source>
</evidence>
<dbReference type="PANTHER" id="PTHR33908">
    <property type="entry name" value="MANNOSYLTRANSFERASE YKCB-RELATED"/>
    <property type="match status" value="1"/>
</dbReference>
<proteinExistence type="predicted"/>